<dbReference type="STRING" id="240159.A0A4U5UEK8"/>
<keyword evidence="1" id="KW-0675">Receptor</keyword>
<evidence type="ECO:0000313" key="1">
    <source>
        <dbReference type="EMBL" id="TKS72953.1"/>
    </source>
</evidence>
<reference evidence="1 2" key="1">
    <citation type="submission" date="2019-01" db="EMBL/GenBank/DDBJ databases">
        <title>Genome Assembly of Collichthys lucidus.</title>
        <authorList>
            <person name="Cai M."/>
            <person name="Xiao S."/>
        </authorList>
    </citation>
    <scope>NUCLEOTIDE SEQUENCE [LARGE SCALE GENOMIC DNA]</scope>
    <source>
        <strain evidence="1">JT15FE1705JMU</strain>
        <tissue evidence="1">Muscle</tissue>
    </source>
</reference>
<dbReference type="Proteomes" id="UP000298787">
    <property type="component" value="Chromosome 7"/>
</dbReference>
<organism evidence="1 2">
    <name type="scientific">Collichthys lucidus</name>
    <name type="common">Big head croaker</name>
    <name type="synonym">Sciaena lucida</name>
    <dbReference type="NCBI Taxonomy" id="240159"/>
    <lineage>
        <taxon>Eukaryota</taxon>
        <taxon>Metazoa</taxon>
        <taxon>Chordata</taxon>
        <taxon>Craniata</taxon>
        <taxon>Vertebrata</taxon>
        <taxon>Euteleostomi</taxon>
        <taxon>Actinopterygii</taxon>
        <taxon>Neopterygii</taxon>
        <taxon>Teleostei</taxon>
        <taxon>Neoteleostei</taxon>
        <taxon>Acanthomorphata</taxon>
        <taxon>Eupercaria</taxon>
        <taxon>Sciaenidae</taxon>
        <taxon>Collichthys</taxon>
    </lineage>
</organism>
<proteinExistence type="predicted"/>
<protein>
    <submittedName>
        <fullName evidence="1">Liprin-beta-1 Protein tyrosine phosphatase receptor type f polypeptide-interacting protein-binding protein 1</fullName>
    </submittedName>
</protein>
<sequence>MLPAVTMETEASHMLEAALEQMDDIIAGSKAAAVEFSSSMYDLGSPISTGPLQVVQLAEDLKLALELQPNQEDRDSLRAQLPSETAQALIAWLQTGAVSTPHA</sequence>
<dbReference type="EMBL" id="CM014084">
    <property type="protein sequence ID" value="TKS72953.1"/>
    <property type="molecule type" value="Genomic_DNA"/>
</dbReference>
<dbReference type="AlphaFoldDB" id="A0A4U5UEK8"/>
<evidence type="ECO:0000313" key="2">
    <source>
        <dbReference type="Proteomes" id="UP000298787"/>
    </source>
</evidence>
<gene>
    <name evidence="1" type="ORF">D9C73_007030</name>
</gene>
<name>A0A4U5UEK8_COLLU</name>
<keyword evidence="2" id="KW-1185">Reference proteome</keyword>
<accession>A0A4U5UEK8</accession>